<name>A0ABN0ZDD7_9ACTN</name>
<dbReference type="InterPro" id="IPR035093">
    <property type="entry name" value="RelE/ParE_toxin_dom_sf"/>
</dbReference>
<keyword evidence="1" id="KW-1277">Toxin-antitoxin system</keyword>
<dbReference type="Pfam" id="PF05016">
    <property type="entry name" value="ParE_toxin"/>
    <property type="match status" value="1"/>
</dbReference>
<dbReference type="InterPro" id="IPR007712">
    <property type="entry name" value="RelE/ParE_toxin"/>
</dbReference>
<reference evidence="2 3" key="1">
    <citation type="journal article" date="2019" name="Int. J. Syst. Evol. Microbiol.">
        <title>The Global Catalogue of Microorganisms (GCM) 10K type strain sequencing project: providing services to taxonomists for standard genome sequencing and annotation.</title>
        <authorList>
            <consortium name="The Broad Institute Genomics Platform"/>
            <consortium name="The Broad Institute Genome Sequencing Center for Infectious Disease"/>
            <person name="Wu L."/>
            <person name="Ma J."/>
        </authorList>
    </citation>
    <scope>NUCLEOTIDE SEQUENCE [LARGE SCALE GENOMIC DNA]</scope>
    <source>
        <strain evidence="2 3">JCM 10649</strain>
    </source>
</reference>
<protein>
    <recommendedName>
        <fullName evidence="4">Plasmid stabilization protein</fullName>
    </recommendedName>
</protein>
<proteinExistence type="predicted"/>
<dbReference type="RefSeq" id="WP_344084262.1">
    <property type="nucleotide sequence ID" value="NZ_BAAAHB010000001.1"/>
</dbReference>
<sequence length="82" mass="8933">MSYSVELEPAALNAAARFLKDDPVGLKNVLDALDALAGNPRPVDSSTLGAYRRLRIGPYRALYAVEDETVRVIVLHLGRITP</sequence>
<gene>
    <name evidence="2" type="ORF">GCM10009544_03700</name>
</gene>
<dbReference type="EMBL" id="BAAAHB010000001">
    <property type="protein sequence ID" value="GAA0444133.1"/>
    <property type="molecule type" value="Genomic_DNA"/>
</dbReference>
<comment type="caution">
    <text evidence="2">The sequence shown here is derived from an EMBL/GenBank/DDBJ whole genome shotgun (WGS) entry which is preliminary data.</text>
</comment>
<evidence type="ECO:0008006" key="4">
    <source>
        <dbReference type="Google" id="ProtNLM"/>
    </source>
</evidence>
<evidence type="ECO:0000313" key="2">
    <source>
        <dbReference type="EMBL" id="GAA0444133.1"/>
    </source>
</evidence>
<dbReference type="Gene3D" id="3.30.2310.20">
    <property type="entry name" value="RelE-like"/>
    <property type="match status" value="1"/>
</dbReference>
<keyword evidence="3" id="KW-1185">Reference proteome</keyword>
<dbReference type="Proteomes" id="UP001499895">
    <property type="component" value="Unassembled WGS sequence"/>
</dbReference>
<evidence type="ECO:0000256" key="1">
    <source>
        <dbReference type="ARBA" id="ARBA00022649"/>
    </source>
</evidence>
<evidence type="ECO:0000313" key="3">
    <source>
        <dbReference type="Proteomes" id="UP001499895"/>
    </source>
</evidence>
<accession>A0ABN0ZDD7</accession>
<dbReference type="SUPFAM" id="SSF143011">
    <property type="entry name" value="RelE-like"/>
    <property type="match status" value="1"/>
</dbReference>
<organism evidence="2 3">
    <name type="scientific">Streptomyces stramineus</name>
    <dbReference type="NCBI Taxonomy" id="173861"/>
    <lineage>
        <taxon>Bacteria</taxon>
        <taxon>Bacillati</taxon>
        <taxon>Actinomycetota</taxon>
        <taxon>Actinomycetes</taxon>
        <taxon>Kitasatosporales</taxon>
        <taxon>Streptomycetaceae</taxon>
        <taxon>Streptomyces</taxon>
    </lineage>
</organism>